<accession>A0A6J2XHY9</accession>
<dbReference type="OrthoDB" id="6623421at2759"/>
<proteinExistence type="predicted"/>
<dbReference type="Proteomes" id="UP000504635">
    <property type="component" value="Unplaced"/>
</dbReference>
<keyword evidence="2" id="KW-0812">Transmembrane</keyword>
<keyword evidence="2" id="KW-0472">Membrane</keyword>
<keyword evidence="4" id="KW-1185">Reference proteome</keyword>
<evidence type="ECO:0000313" key="4">
    <source>
        <dbReference type="Proteomes" id="UP000504635"/>
    </source>
</evidence>
<dbReference type="GeneID" id="115878084"/>
<feature type="signal peptide" evidence="3">
    <location>
        <begin position="1"/>
        <end position="19"/>
    </location>
</feature>
<evidence type="ECO:0000256" key="2">
    <source>
        <dbReference type="SAM" id="Phobius"/>
    </source>
</evidence>
<name>A0A6J2XHY9_SITOR</name>
<dbReference type="KEGG" id="soy:115878084"/>
<dbReference type="RefSeq" id="XP_030750304.1">
    <property type="nucleotide sequence ID" value="XM_030894444.1"/>
</dbReference>
<reference evidence="5" key="1">
    <citation type="submission" date="2025-08" db="UniProtKB">
        <authorList>
            <consortium name="RefSeq"/>
        </authorList>
    </citation>
    <scope>IDENTIFICATION</scope>
    <source>
        <tissue evidence="5">Gonads</tissue>
    </source>
</reference>
<feature type="region of interest" description="Disordered" evidence="1">
    <location>
        <begin position="497"/>
        <end position="534"/>
    </location>
</feature>
<sequence>MKCLRTLSVFTMTFSIAWSMALDSTSPRYLEDSTLPRSISIVIDKSQLNYNHNTSHILDLNSSLDIKNSQNNLSSTTINPKETYKESSNSDLNESLLLYKTTHLTDNNKYNESSDIVQNSENYQSRKLKTHSSKFKETALFHNFKTNTIKTVKRNSTRHKTSAKYKLNKKNENVTVITHNKKEPHSKKPVKMKATTSKPIKQMKLSTFAPITIILTKPTTTKPSANTPKYYKQKTSKRPTLKPKLTTIKPNKKAKPTIKNITTKLSENSSNTANLKQNWYEEGVPYPNPMPEISSNSPPFSISDAGSQILSSTIENSFVENIIPSNVPIGAINPEISTNSPSEVLQGVPSILPLAANDDSESISVPAADSNSENANPLSNAISTFNLDLLPSSSLNRDAIGGGNGCPTVHISSSVLSPSARQECSDLSLVLNTHYHQNQNGQNGRLPQISTYDADGADGVPVEAAAEDVIPEDAAVADPVLADDVANAGAVGPADDLANSGAVGDPGNAGGVPAGSSGGSSGGSGGSGGSGSNGSNGGLPEFKFPDLKHMFEAIGYIARGLGWLLRKLMNPWLYIIPIILFFTVGFKSILLLFPWWIPLVFLYFSVKSDEPKPSVTHVNHLHKPVLIKHKDGWFWDEHTNDWKKIGHRRKRRHIRGEGTPLDYVIRSFKEKF</sequence>
<evidence type="ECO:0000256" key="1">
    <source>
        <dbReference type="SAM" id="MobiDB-lite"/>
    </source>
</evidence>
<dbReference type="InParanoid" id="A0A6J2XHY9"/>
<evidence type="ECO:0000313" key="5">
    <source>
        <dbReference type="RefSeq" id="XP_030750304.1"/>
    </source>
</evidence>
<gene>
    <name evidence="5" type="primary">LOC115878084</name>
</gene>
<dbReference type="AlphaFoldDB" id="A0A6J2XHY9"/>
<organism evidence="4 5">
    <name type="scientific">Sitophilus oryzae</name>
    <name type="common">Rice weevil</name>
    <name type="synonym">Curculio oryzae</name>
    <dbReference type="NCBI Taxonomy" id="7048"/>
    <lineage>
        <taxon>Eukaryota</taxon>
        <taxon>Metazoa</taxon>
        <taxon>Ecdysozoa</taxon>
        <taxon>Arthropoda</taxon>
        <taxon>Hexapoda</taxon>
        <taxon>Insecta</taxon>
        <taxon>Pterygota</taxon>
        <taxon>Neoptera</taxon>
        <taxon>Endopterygota</taxon>
        <taxon>Coleoptera</taxon>
        <taxon>Polyphaga</taxon>
        <taxon>Cucujiformia</taxon>
        <taxon>Curculionidae</taxon>
        <taxon>Dryophthorinae</taxon>
        <taxon>Sitophilus</taxon>
    </lineage>
</organism>
<feature type="compositionally biased region" description="Gly residues" evidence="1">
    <location>
        <begin position="507"/>
        <end position="534"/>
    </location>
</feature>
<evidence type="ECO:0000256" key="3">
    <source>
        <dbReference type="SAM" id="SignalP"/>
    </source>
</evidence>
<feature type="chain" id="PRO_5026951097" evidence="3">
    <location>
        <begin position="20"/>
        <end position="672"/>
    </location>
</feature>
<feature type="transmembrane region" description="Helical" evidence="2">
    <location>
        <begin position="572"/>
        <end position="604"/>
    </location>
</feature>
<keyword evidence="2" id="KW-1133">Transmembrane helix</keyword>
<keyword evidence="3" id="KW-0732">Signal</keyword>
<protein>
    <submittedName>
        <fullName evidence="5">Uncharacterized protein LOC115878084 isoform X1</fullName>
    </submittedName>
</protein>